<dbReference type="PROSITE" id="PS51178">
    <property type="entry name" value="PASTA"/>
    <property type="match status" value="1"/>
</dbReference>
<dbReference type="KEGG" id="ddo:I597_1432"/>
<feature type="transmembrane region" description="Helical" evidence="1">
    <location>
        <begin position="12"/>
        <end position="34"/>
    </location>
</feature>
<dbReference type="EMBL" id="JSAQ01000001">
    <property type="protein sequence ID" value="KGO07625.1"/>
    <property type="molecule type" value="Genomic_DNA"/>
</dbReference>
<accession>A0A0A2H4Q5</accession>
<dbReference type="PATRIC" id="fig|1300343.5.peg.1440"/>
<sequence>MSFVKFLVSKAFVKQIALAIIIVIALIFITRWWLGSTTNHDERIAVPNVKGMTLDLVSQELENAELRYFIIDSANFNPDYPKYSVIDQEPNAGKFVKENRQIYLVLNPSGYQKMTIPPIVGKTRRQAEPTLKALGFKIGKITYVDWIGEDEVRDLRHKGKKVKAGDRLEKTSVIDLVLGNGKGDYRDAISNNASDDN</sequence>
<dbReference type="Gene3D" id="3.30.10.20">
    <property type="match status" value="2"/>
</dbReference>
<comment type="caution">
    <text evidence="3">The sequence shown here is derived from an EMBL/GenBank/DDBJ whole genome shotgun (WGS) entry which is preliminary data.</text>
</comment>
<dbReference type="RefSeq" id="WP_035327865.1">
    <property type="nucleotide sequence ID" value="NZ_CP015125.1"/>
</dbReference>
<dbReference type="Pfam" id="PF03793">
    <property type="entry name" value="PASTA"/>
    <property type="match status" value="1"/>
</dbReference>
<dbReference type="InterPro" id="IPR005543">
    <property type="entry name" value="PASTA_dom"/>
</dbReference>
<keyword evidence="3" id="KW-0723">Serine/threonine-protein kinase</keyword>
<keyword evidence="3" id="KW-0808">Transferase</keyword>
<dbReference type="AlphaFoldDB" id="A0A0A2H4Q5"/>
<reference evidence="3 4" key="1">
    <citation type="submission" date="2014-10" db="EMBL/GenBank/DDBJ databases">
        <title>Draft genome sequence of the proteorhodopsin-containing marine bacterium Dokdonia donghaensis.</title>
        <authorList>
            <person name="Gomez-Consarnau L."/>
            <person name="Gonzalez J.M."/>
            <person name="Riedel T."/>
            <person name="Jaenicke S."/>
            <person name="Wagner-Doebler I."/>
            <person name="Fuhrman J.A."/>
        </authorList>
    </citation>
    <scope>NUCLEOTIDE SEQUENCE [LARGE SCALE GENOMIC DNA]</scope>
    <source>
        <strain evidence="3 4">DSW-1</strain>
    </source>
</reference>
<evidence type="ECO:0000313" key="4">
    <source>
        <dbReference type="Proteomes" id="UP000030140"/>
    </source>
</evidence>
<evidence type="ECO:0000259" key="2">
    <source>
        <dbReference type="PROSITE" id="PS51178"/>
    </source>
</evidence>
<dbReference type="Proteomes" id="UP000030140">
    <property type="component" value="Unassembled WGS sequence"/>
</dbReference>
<dbReference type="CDD" id="cd06577">
    <property type="entry name" value="PASTA_pknB"/>
    <property type="match status" value="2"/>
</dbReference>
<keyword evidence="4" id="KW-1185">Reference proteome</keyword>
<organism evidence="3 4">
    <name type="scientific">Dokdonia donghaensis DSW-1</name>
    <dbReference type="NCBI Taxonomy" id="1300343"/>
    <lineage>
        <taxon>Bacteria</taxon>
        <taxon>Pseudomonadati</taxon>
        <taxon>Bacteroidota</taxon>
        <taxon>Flavobacteriia</taxon>
        <taxon>Flavobacteriales</taxon>
        <taxon>Flavobacteriaceae</taxon>
        <taxon>Dokdonia</taxon>
    </lineage>
</organism>
<dbReference type="SMART" id="SM00740">
    <property type="entry name" value="PASTA"/>
    <property type="match status" value="2"/>
</dbReference>
<proteinExistence type="predicted"/>
<name>A0A0A2H4Q5_9FLAO</name>
<keyword evidence="1" id="KW-0472">Membrane</keyword>
<protein>
    <submittedName>
        <fullName evidence="3">Serine/threonine protein kinase</fullName>
    </submittedName>
</protein>
<dbReference type="GO" id="GO:0004674">
    <property type="term" value="F:protein serine/threonine kinase activity"/>
    <property type="evidence" value="ECO:0007669"/>
    <property type="project" value="UniProtKB-KW"/>
</dbReference>
<feature type="domain" description="PASTA" evidence="2">
    <location>
        <begin position="41"/>
        <end position="108"/>
    </location>
</feature>
<keyword evidence="1" id="KW-1133">Transmembrane helix</keyword>
<evidence type="ECO:0000256" key="1">
    <source>
        <dbReference type="SAM" id="Phobius"/>
    </source>
</evidence>
<dbReference type="OrthoDB" id="9803895at2"/>
<keyword evidence="1" id="KW-0812">Transmembrane</keyword>
<keyword evidence="3" id="KW-0418">Kinase</keyword>
<evidence type="ECO:0000313" key="3">
    <source>
        <dbReference type="EMBL" id="KGO07625.1"/>
    </source>
</evidence>
<gene>
    <name evidence="3" type="ORF">NV36_12765</name>
</gene>